<name>A0A1M2W586_TRAPU</name>
<accession>A0A1M2W586</accession>
<evidence type="ECO:0000313" key="1">
    <source>
        <dbReference type="EMBL" id="OJT15025.1"/>
    </source>
</evidence>
<dbReference type="AlphaFoldDB" id="A0A1M2W586"/>
<protein>
    <submittedName>
        <fullName evidence="1">Uncharacterized protein</fullName>
    </submittedName>
</protein>
<keyword evidence="2" id="KW-1185">Reference proteome</keyword>
<dbReference type="Proteomes" id="UP000184267">
    <property type="component" value="Unassembled WGS sequence"/>
</dbReference>
<comment type="caution">
    <text evidence="1">The sequence shown here is derived from an EMBL/GenBank/DDBJ whole genome shotgun (WGS) entry which is preliminary data.</text>
</comment>
<organism evidence="1 2">
    <name type="scientific">Trametes pubescens</name>
    <name type="common">White-rot fungus</name>
    <dbReference type="NCBI Taxonomy" id="154538"/>
    <lineage>
        <taxon>Eukaryota</taxon>
        <taxon>Fungi</taxon>
        <taxon>Dikarya</taxon>
        <taxon>Basidiomycota</taxon>
        <taxon>Agaricomycotina</taxon>
        <taxon>Agaricomycetes</taxon>
        <taxon>Polyporales</taxon>
        <taxon>Polyporaceae</taxon>
        <taxon>Trametes</taxon>
    </lineage>
</organism>
<reference evidence="1 2" key="1">
    <citation type="submission" date="2016-10" db="EMBL/GenBank/DDBJ databases">
        <title>Genome sequence of the basidiomycete white-rot fungus Trametes pubescens.</title>
        <authorList>
            <person name="Makela M.R."/>
            <person name="Granchi Z."/>
            <person name="Peng M."/>
            <person name="De Vries R.P."/>
            <person name="Grigoriev I."/>
            <person name="Riley R."/>
            <person name="Hilden K."/>
        </authorList>
    </citation>
    <scope>NUCLEOTIDE SEQUENCE [LARGE SCALE GENOMIC DNA]</scope>
    <source>
        <strain evidence="1 2">FBCC735</strain>
    </source>
</reference>
<gene>
    <name evidence="1" type="ORF">TRAPUB_8468</name>
</gene>
<evidence type="ECO:0000313" key="2">
    <source>
        <dbReference type="Proteomes" id="UP000184267"/>
    </source>
</evidence>
<proteinExistence type="predicted"/>
<dbReference type="EMBL" id="MNAD01000215">
    <property type="protein sequence ID" value="OJT15025.1"/>
    <property type="molecule type" value="Genomic_DNA"/>
</dbReference>
<sequence>MKSKLYLHNNHLPTVEFLALFAFDGARRHVSCTELLNEWRRLGGLASPGGDWCVPLRPMLTTLALECRGETCSPDALDSGGEILAAMGLAEARAAVGIPLVRLRLCVDEDRDQEGRVVSALRKYDGEGRLIGTDASKEPTRVLERL</sequence>